<dbReference type="PANTHER" id="PTHR34075:SF5">
    <property type="entry name" value="BLR3430 PROTEIN"/>
    <property type="match status" value="1"/>
</dbReference>
<dbReference type="Proteomes" id="UP000773614">
    <property type="component" value="Unassembled WGS sequence"/>
</dbReference>
<dbReference type="EMBL" id="SPKJ01000002">
    <property type="protein sequence ID" value="MYZ46360.1"/>
    <property type="molecule type" value="Genomic_DNA"/>
</dbReference>
<feature type="domain" description="ChsH2 C-terminal OB-fold" evidence="1">
    <location>
        <begin position="66"/>
        <end position="121"/>
    </location>
</feature>
<evidence type="ECO:0000259" key="1">
    <source>
        <dbReference type="Pfam" id="PF01796"/>
    </source>
</evidence>
<dbReference type="SUPFAM" id="SSF50249">
    <property type="entry name" value="Nucleic acid-binding proteins"/>
    <property type="match status" value="1"/>
</dbReference>
<dbReference type="InterPro" id="IPR002878">
    <property type="entry name" value="ChsH2_C"/>
</dbReference>
<reference evidence="3" key="1">
    <citation type="submission" date="2019-03" db="EMBL/GenBank/DDBJ databases">
        <title>Afifella sp. nov., isolated from activated sludge.</title>
        <authorList>
            <person name="Li Q."/>
            <person name="Liu Y."/>
        </authorList>
    </citation>
    <scope>NUCLEOTIDE SEQUENCE</scope>
    <source>
        <strain evidence="3">L72</strain>
    </source>
</reference>
<evidence type="ECO:0000313" key="4">
    <source>
        <dbReference type="Proteomes" id="UP000773614"/>
    </source>
</evidence>
<proteinExistence type="predicted"/>
<name>A0A964T135_9HYPH</name>
<evidence type="ECO:0000313" key="3">
    <source>
        <dbReference type="EMBL" id="MYZ46360.1"/>
    </source>
</evidence>
<feature type="domain" description="ChsH2 rubredoxin-like zinc ribbon" evidence="2">
    <location>
        <begin position="35"/>
        <end position="62"/>
    </location>
</feature>
<protein>
    <submittedName>
        <fullName evidence="3">DNA-binding protein</fullName>
    </submittedName>
</protein>
<organism evidence="3 4">
    <name type="scientific">Propylenella binzhouense</name>
    <dbReference type="NCBI Taxonomy" id="2555902"/>
    <lineage>
        <taxon>Bacteria</taxon>
        <taxon>Pseudomonadati</taxon>
        <taxon>Pseudomonadota</taxon>
        <taxon>Alphaproteobacteria</taxon>
        <taxon>Hyphomicrobiales</taxon>
        <taxon>Propylenellaceae</taxon>
        <taxon>Propylenella</taxon>
    </lineage>
</organism>
<dbReference type="Pfam" id="PF12172">
    <property type="entry name" value="zf-ChsH2"/>
    <property type="match status" value="1"/>
</dbReference>
<accession>A0A964T135</accession>
<dbReference type="GO" id="GO:0003677">
    <property type="term" value="F:DNA binding"/>
    <property type="evidence" value="ECO:0007669"/>
    <property type="project" value="UniProtKB-KW"/>
</dbReference>
<keyword evidence="3" id="KW-0238">DNA-binding</keyword>
<gene>
    <name evidence="3" type="ORF">E4O86_01305</name>
</gene>
<evidence type="ECO:0000259" key="2">
    <source>
        <dbReference type="Pfam" id="PF12172"/>
    </source>
</evidence>
<dbReference type="AlphaFoldDB" id="A0A964T135"/>
<dbReference type="InterPro" id="IPR052513">
    <property type="entry name" value="Thioester_dehydratase-like"/>
</dbReference>
<comment type="caution">
    <text evidence="3">The sequence shown here is derived from an EMBL/GenBank/DDBJ whole genome shotgun (WGS) entry which is preliminary data.</text>
</comment>
<dbReference type="InterPro" id="IPR012340">
    <property type="entry name" value="NA-bd_OB-fold"/>
</dbReference>
<dbReference type="Gene3D" id="6.10.30.10">
    <property type="match status" value="1"/>
</dbReference>
<keyword evidence="4" id="KW-1185">Reference proteome</keyword>
<sequence>MQNRWMMQKLSVVTAETLSGLERLHVGRGPDGAPVLRGARCADCGLVYFPPIGICPSCASTDQAAEDMPRSGTLYSETTVHAAPPPWFTPYSVGYVDLPNGARVFGHLRGSPRIGDRVTLTTAVLGRDEDGRPVETFAFEKKEG</sequence>
<dbReference type="PANTHER" id="PTHR34075">
    <property type="entry name" value="BLR3430 PROTEIN"/>
    <property type="match status" value="1"/>
</dbReference>
<dbReference type="Pfam" id="PF01796">
    <property type="entry name" value="OB_ChsH2_C"/>
    <property type="match status" value="1"/>
</dbReference>
<dbReference type="InterPro" id="IPR022002">
    <property type="entry name" value="ChsH2_Znr"/>
</dbReference>